<name>A0A2S9V9J3_9ALTE</name>
<dbReference type="RefSeq" id="WP_105934917.1">
    <property type="nucleotide sequence ID" value="NZ_PVNP01000142.1"/>
</dbReference>
<accession>A0A2S9V9J3</accession>
<keyword evidence="3" id="KW-1185">Reference proteome</keyword>
<sequence>MKKHTFKTALIALASLISTVAVADPLDYDYLQLGYAAGDYADIEPFDFKGPEFEGSYEIGRNIFITGKYRSADDKVDQYTLDETNWQAGAGYYYYFRQNTVIDARLYYGEIDFKLSDNEASAKDGTHFYSVAGNVRHQLTDAVELFGGLEVQKWHEGSNQKAYRLGAQYAFGATKQFVLGAEYTKFSDSQWCKLFARYVF</sequence>
<dbReference type="Proteomes" id="UP000238949">
    <property type="component" value="Unassembled WGS sequence"/>
</dbReference>
<comment type="caution">
    <text evidence="2">The sequence shown here is derived from an EMBL/GenBank/DDBJ whole genome shotgun (WGS) entry which is preliminary data.</text>
</comment>
<keyword evidence="1" id="KW-0732">Signal</keyword>
<evidence type="ECO:0000313" key="3">
    <source>
        <dbReference type="Proteomes" id="UP000238949"/>
    </source>
</evidence>
<proteinExistence type="predicted"/>
<dbReference type="EMBL" id="PVNP01000142">
    <property type="protein sequence ID" value="PRO73136.1"/>
    <property type="molecule type" value="Genomic_DNA"/>
</dbReference>
<dbReference type="OrthoDB" id="6334154at2"/>
<evidence type="ECO:0008006" key="4">
    <source>
        <dbReference type="Google" id="ProtNLM"/>
    </source>
</evidence>
<feature type="chain" id="PRO_5015646518" description="Outer membrane protein beta-barrel domain-containing protein" evidence="1">
    <location>
        <begin position="24"/>
        <end position="200"/>
    </location>
</feature>
<reference evidence="3" key="1">
    <citation type="journal article" date="2020" name="Int. J. Syst. Evol. Microbiol.">
        <title>Alteromonas alba sp. nov., a marine bacterium isolated from the seawater of the West Pacific Ocean.</title>
        <authorList>
            <person name="Sun C."/>
            <person name="Wu Y.-H."/>
            <person name="Xamxidin M."/>
            <person name="Cheng H."/>
            <person name="Xu X.-W."/>
        </authorList>
    </citation>
    <scope>NUCLEOTIDE SEQUENCE [LARGE SCALE GENOMIC DNA]</scope>
    <source>
        <strain evidence="3">190</strain>
    </source>
</reference>
<gene>
    <name evidence="2" type="ORF">C6Y40_12845</name>
</gene>
<dbReference type="AlphaFoldDB" id="A0A2S9V9J3"/>
<evidence type="ECO:0000256" key="1">
    <source>
        <dbReference type="SAM" id="SignalP"/>
    </source>
</evidence>
<evidence type="ECO:0000313" key="2">
    <source>
        <dbReference type="EMBL" id="PRO73136.1"/>
    </source>
</evidence>
<protein>
    <recommendedName>
        <fullName evidence="4">Outer membrane protein beta-barrel domain-containing protein</fullName>
    </recommendedName>
</protein>
<feature type="signal peptide" evidence="1">
    <location>
        <begin position="1"/>
        <end position="23"/>
    </location>
</feature>
<organism evidence="2 3">
    <name type="scientific">Alteromonas alba</name>
    <dbReference type="NCBI Taxonomy" id="2079529"/>
    <lineage>
        <taxon>Bacteria</taxon>
        <taxon>Pseudomonadati</taxon>
        <taxon>Pseudomonadota</taxon>
        <taxon>Gammaproteobacteria</taxon>
        <taxon>Alteromonadales</taxon>
        <taxon>Alteromonadaceae</taxon>
        <taxon>Alteromonas/Salinimonas group</taxon>
        <taxon>Alteromonas</taxon>
    </lineage>
</organism>
<dbReference type="SUPFAM" id="SSF56935">
    <property type="entry name" value="Porins"/>
    <property type="match status" value="1"/>
</dbReference>